<evidence type="ECO:0000313" key="1">
    <source>
        <dbReference type="EMBL" id="ACB85756.1"/>
    </source>
</evidence>
<name>B2A7Y4_NATTJ</name>
<gene>
    <name evidence="1" type="ordered locus">Nther_2190</name>
</gene>
<dbReference type="EMBL" id="CP001034">
    <property type="protein sequence ID" value="ACB85756.1"/>
    <property type="molecule type" value="Genomic_DNA"/>
</dbReference>
<dbReference type="STRING" id="457570.Nther_2190"/>
<dbReference type="AlphaFoldDB" id="B2A7Y4"/>
<reference evidence="1 2" key="1">
    <citation type="submission" date="2008-04" db="EMBL/GenBank/DDBJ databases">
        <title>Complete sequence of chromosome of Natranaerobius thermophilus JW/NM-WN-LF.</title>
        <authorList>
            <consortium name="US DOE Joint Genome Institute"/>
            <person name="Copeland A."/>
            <person name="Lucas S."/>
            <person name="Lapidus A."/>
            <person name="Glavina del Rio T."/>
            <person name="Dalin E."/>
            <person name="Tice H."/>
            <person name="Bruce D."/>
            <person name="Goodwin L."/>
            <person name="Pitluck S."/>
            <person name="Chertkov O."/>
            <person name="Brettin T."/>
            <person name="Detter J.C."/>
            <person name="Han C."/>
            <person name="Kuske C.R."/>
            <person name="Schmutz J."/>
            <person name="Larimer F."/>
            <person name="Land M."/>
            <person name="Hauser L."/>
            <person name="Kyrpides N."/>
            <person name="Lykidis A."/>
            <person name="Mesbah N.M."/>
            <person name="Wiegel J."/>
        </authorList>
    </citation>
    <scope>NUCLEOTIDE SEQUENCE [LARGE SCALE GENOMIC DNA]</scope>
    <source>
        <strain evidence="2">ATCC BAA-1301 / DSM 18059 / JW/NM-WN-LF</strain>
    </source>
</reference>
<reference evidence="1 2" key="2">
    <citation type="journal article" date="2011" name="J. Bacteriol.">
        <title>Complete genome sequence of the anaerobic, halophilic alkalithermophile Natranaerobius thermophilus JW/NM-WN-LF.</title>
        <authorList>
            <person name="Zhao B."/>
            <person name="Mesbah N.M."/>
            <person name="Dalin E."/>
            <person name="Goodwin L."/>
            <person name="Nolan M."/>
            <person name="Pitluck S."/>
            <person name="Chertkov O."/>
            <person name="Brettin T.S."/>
            <person name="Han J."/>
            <person name="Larimer F.W."/>
            <person name="Land M.L."/>
            <person name="Hauser L."/>
            <person name="Kyrpides N."/>
            <person name="Wiegel J."/>
        </authorList>
    </citation>
    <scope>NUCLEOTIDE SEQUENCE [LARGE SCALE GENOMIC DNA]</scope>
    <source>
        <strain evidence="2">ATCC BAA-1301 / DSM 18059 / JW/NM-WN-LF</strain>
    </source>
</reference>
<dbReference type="InParanoid" id="B2A7Y4"/>
<protein>
    <submittedName>
        <fullName evidence="1">Uncharacterized protein</fullName>
    </submittedName>
</protein>
<dbReference type="KEGG" id="nth:Nther_2190"/>
<evidence type="ECO:0000313" key="2">
    <source>
        <dbReference type="Proteomes" id="UP000001683"/>
    </source>
</evidence>
<organism evidence="1 2">
    <name type="scientific">Natranaerobius thermophilus (strain ATCC BAA-1301 / DSM 18059 / JW/NM-WN-LF)</name>
    <dbReference type="NCBI Taxonomy" id="457570"/>
    <lineage>
        <taxon>Bacteria</taxon>
        <taxon>Bacillati</taxon>
        <taxon>Bacillota</taxon>
        <taxon>Clostridia</taxon>
        <taxon>Natranaerobiales</taxon>
        <taxon>Natranaerobiaceae</taxon>
        <taxon>Natranaerobius</taxon>
    </lineage>
</organism>
<dbReference type="Proteomes" id="UP000001683">
    <property type="component" value="Chromosome"/>
</dbReference>
<keyword evidence="2" id="KW-1185">Reference proteome</keyword>
<proteinExistence type="predicted"/>
<accession>B2A7Y4</accession>
<dbReference type="RefSeq" id="WP_012448608.1">
    <property type="nucleotide sequence ID" value="NC_010718.1"/>
</dbReference>
<dbReference type="eggNOG" id="ENOG502ZC2Y">
    <property type="taxonomic scope" value="Bacteria"/>
</dbReference>
<dbReference type="HOGENOM" id="CLU_087835_0_0_9"/>
<sequence>MKSLFTLKSHESKRLIAKGVSQLPELNQALKEGKIALAGGTTNGYIAEELTGQQLEKGFYTAGIITEGVQCTTSGHERLSPMLLNNGKVTQENLMDAVKGFTGNDVFIKGANALDPDYNAGVLLGSDVGGTMSIYPLLTARGCHLIIPVGREKLIPSVPEASESLGIDTIDKRIGMACGMLAITNGKVITEVEALELLFDVKATHVASGGIHGSEGACTFTIEGEEDQIEKAFNLIKELKKEPALAGERKECSQCGSPCDR</sequence>
<dbReference type="OrthoDB" id="5372599at2"/>